<evidence type="ECO:0000259" key="2">
    <source>
        <dbReference type="Pfam" id="PF08977"/>
    </source>
</evidence>
<gene>
    <name evidence="3" type="ORF">N782_21385</name>
</gene>
<dbReference type="Gene3D" id="3.30.70.1740">
    <property type="entry name" value="Bypass-of-forespore C, C-terminal domain"/>
    <property type="match status" value="1"/>
</dbReference>
<dbReference type="InterPro" id="IPR038118">
    <property type="entry name" value="BOFC_N_sf"/>
</dbReference>
<reference evidence="3 4" key="1">
    <citation type="journal article" date="2015" name="Stand. Genomic Sci.">
        <title>High quality draft genome sequence of the moderately halophilic bacterium Pontibacillus yanchengensis Y32(T) and comparison among Pontibacillus genomes.</title>
        <authorList>
            <person name="Huang J."/>
            <person name="Qiao Z.X."/>
            <person name="Tang J.W."/>
            <person name="Wang G."/>
        </authorList>
    </citation>
    <scope>NUCLEOTIDE SEQUENCE [LARGE SCALE GENOMIC DNA]</scope>
    <source>
        <strain evidence="3 4">Y32</strain>
    </source>
</reference>
<dbReference type="RefSeq" id="WP_036816648.1">
    <property type="nucleotide sequence ID" value="NZ_AVBF01000007.1"/>
</dbReference>
<dbReference type="InterPro" id="IPR015071">
    <property type="entry name" value="BOFC_N"/>
</dbReference>
<proteinExistence type="predicted"/>
<accession>A0A0A2TDL3</accession>
<dbReference type="Pfam" id="PF08955">
    <property type="entry name" value="BofC_C"/>
    <property type="match status" value="1"/>
</dbReference>
<dbReference type="EMBL" id="AVBF01000007">
    <property type="protein sequence ID" value="KGP73902.1"/>
    <property type="molecule type" value="Genomic_DNA"/>
</dbReference>
<name>A0A0A2TDL3_9BACI</name>
<dbReference type="AlphaFoldDB" id="A0A0A2TDL3"/>
<dbReference type="eggNOG" id="ENOG5032U7R">
    <property type="taxonomic scope" value="Bacteria"/>
</dbReference>
<comment type="caution">
    <text evidence="3">The sequence shown here is derived from an EMBL/GenBank/DDBJ whole genome shotgun (WGS) entry which is preliminary data.</text>
</comment>
<dbReference type="InterPro" id="IPR015050">
    <property type="entry name" value="BofC_C"/>
</dbReference>
<dbReference type="Gene3D" id="3.10.20.420">
    <property type="entry name" value="Bypass-of-forespore C, N-terminal domain"/>
    <property type="match status" value="1"/>
</dbReference>
<dbReference type="Proteomes" id="UP000030147">
    <property type="component" value="Unassembled WGS sequence"/>
</dbReference>
<evidence type="ECO:0000259" key="1">
    <source>
        <dbReference type="Pfam" id="PF08955"/>
    </source>
</evidence>
<feature type="domain" description="Bypass-of-forespore C N-terminal" evidence="2">
    <location>
        <begin position="52"/>
        <end position="100"/>
    </location>
</feature>
<keyword evidence="4" id="KW-1185">Reference proteome</keyword>
<organism evidence="3 4">
    <name type="scientific">Pontibacillus yanchengensis Y32</name>
    <dbReference type="NCBI Taxonomy" id="1385514"/>
    <lineage>
        <taxon>Bacteria</taxon>
        <taxon>Bacillati</taxon>
        <taxon>Bacillota</taxon>
        <taxon>Bacilli</taxon>
        <taxon>Bacillales</taxon>
        <taxon>Bacillaceae</taxon>
        <taxon>Pontibacillus</taxon>
    </lineage>
</organism>
<protein>
    <submittedName>
        <fullName evidence="3">Regulator</fullName>
    </submittedName>
</protein>
<feature type="domain" description="Bypass of forespore C C-terminal" evidence="1">
    <location>
        <begin position="103"/>
        <end position="175"/>
    </location>
</feature>
<dbReference type="STRING" id="1385514.N782_21385"/>
<evidence type="ECO:0000313" key="4">
    <source>
        <dbReference type="Proteomes" id="UP000030147"/>
    </source>
</evidence>
<dbReference type="Pfam" id="PF08977">
    <property type="entry name" value="BOFC_N"/>
    <property type="match status" value="1"/>
</dbReference>
<sequence>MNAFRLLVLTIFVVLVAGSISVFNSEASEGDTTNQSKSDEKKSWEQDPLELEIVLRRSYVDGQVSEETFTETIWSLEDFWSTYEDWNLVEQIEGKVVFQKEVDELSPAMKHDGYFGINQKGELTIFEGTPNHQKAIQSFFYINTEKLESHQTEELKKGIKIHSKDQYLSLLKTYEQYATQHIK</sequence>
<dbReference type="OrthoDB" id="2678751at2"/>
<dbReference type="InterPro" id="IPR038117">
    <property type="entry name" value="BofC_C_sf"/>
</dbReference>
<evidence type="ECO:0000313" key="3">
    <source>
        <dbReference type="EMBL" id="KGP73902.1"/>
    </source>
</evidence>